<evidence type="ECO:0000259" key="9">
    <source>
        <dbReference type="PROSITE" id="PS50142"/>
    </source>
</evidence>
<sequence>MSPNYLICSKIRRRRSLKLLRFTQPHSSLNLKTHIFPYFLAQRRKLVVIESNITLVLTRSYITQGYLEAQEKNSKMRPIHLPLAEECNEHLPNVPTCCNSLKRINSHDKDFISDAHRVLDKDETTTHVKLRSYQVEMFEESQKRNIIIAMDTGSGKTHIAVMRMKYELDRMPQHKMIWFLTPTVSLGSQQFRYIQSQICSSEIKFLSSADNIDRWTEQTVWDSVLKNVDIVVSPYQVLLDALTHGFVKLDSLALLVIDEAHNCVKKNPGAKIMSTFYHPRKSSGLYVPHILGLSASPVMGSNPDSLVKIENTLDSLSRTPTKTRIDLRQRVKLPTLIPVKYDEEINEYSSKTLLSLETAVKELNIENDPYYISLIKSDDSRSRRKLQKLILDHKTWCGDHLRSLLNISRKIYFELGPWAVDYYISSVISKASKLAKESQELSGIWEDTLENLEKKYLTEVLGRVQMGNSNCSTFQGVPRISDKVSKLIEILRKQEKGFSGIVFVQERAVVSCLASILTEHPLCSGIVHVGKFVGTSVFSKRTTNAFDLIDTHSQNNALQDFRSGKTNLLIGTSVLEEGIDIPTCNLVLCFQRPANLKSYIQRRGRARQRESRLYLLLNSEKDELGRFEQLEAEMRALYEDETRSLQETPLEEENIDDMEAYKERKFQIEKTNAILDLDNAMSHLYHFCATIPSDKYVDTRPEFISKKKNELYHASIILPISVHKKIRTAQSLYAWKSEKNAIRDAAFEAYVALYKAGLISDNLLPLMRHSPMDDSVIEKRPSMVKVQGQINPWLDIARAWSCNPKLIYRSTVKFDELEIYLYLPVKLPVVSDIKIYWDEDTEFIISIDSTPVEVATDPEMLRRLNEETSKFIHSAFPLERHRNDEMVIKFSVDQDLCHKLQLGHQTIPENIGSLQDVGIIRDHQDVGYLFRELLAQKPDAKDVQKANSEFKFNPNDVPYLSLSRISRRRDFMHPSVQSSEKTSKYLYSTVLPITKCRMDNIPFKFVRFALMIPSIMRNIELHLIADIISKNQLSDAHISNFSMLVSAICTGSACETTNYQRLEFLGDNILKLCASVQIMAENPLWHEGQLSKRKDHLVANSRLARAAIDLGLDKFIVTDSFTGLKWHPTYVESILGIEENEKRDISSKVLADIVESLLGVAMLDGGIPRVITCLNKFLPELDWKLPDQHRLSIYEEASPLDLTHQSKLSKGIESIESLLGYKFKKHSLLIEAITHASDQSGSSSFERLEFLGDAILDYVIVQEMYPYDLSHVRMHELRTAFLNADLLAFLCFELHANREVFNVKLTSEHSNTQDTGFCQKSSRQIPLYCFMRHNSYSISQTQKNTHERFEMLRHEILNALDTGGEYPWTALCGLKAEKFFSDMIEALLAAVWVDSGSLDTVVNVIDRIGILKFLRRAILDKHGKALEADLGLSLVPSTEH</sequence>
<dbReference type="SMART" id="SM00490">
    <property type="entry name" value="HELICc"/>
    <property type="match status" value="1"/>
</dbReference>
<dbReference type="PANTHER" id="PTHR14950">
    <property type="entry name" value="DICER-RELATED"/>
    <property type="match status" value="1"/>
</dbReference>
<evidence type="ECO:0000259" key="12">
    <source>
        <dbReference type="PROSITE" id="PS51327"/>
    </source>
</evidence>
<organism evidence="13 14">
    <name type="scientific">Erysiphe neolycopersici</name>
    <dbReference type="NCBI Taxonomy" id="212602"/>
    <lineage>
        <taxon>Eukaryota</taxon>
        <taxon>Fungi</taxon>
        <taxon>Dikarya</taxon>
        <taxon>Ascomycota</taxon>
        <taxon>Pezizomycotina</taxon>
        <taxon>Leotiomycetes</taxon>
        <taxon>Erysiphales</taxon>
        <taxon>Erysiphaceae</taxon>
        <taxon>Erysiphe</taxon>
    </lineage>
</organism>
<dbReference type="Gene3D" id="1.10.1520.10">
    <property type="entry name" value="Ribonuclease III domain"/>
    <property type="match status" value="2"/>
</dbReference>
<dbReference type="STRING" id="212602.A0A420HTF0"/>
<dbReference type="Pfam" id="PF00271">
    <property type="entry name" value="Helicase_C"/>
    <property type="match status" value="1"/>
</dbReference>
<dbReference type="InterPro" id="IPR036389">
    <property type="entry name" value="RNase_III_sf"/>
</dbReference>
<dbReference type="CDD" id="cd18034">
    <property type="entry name" value="DEXHc_dicer"/>
    <property type="match status" value="1"/>
</dbReference>
<dbReference type="CDD" id="cd00593">
    <property type="entry name" value="RIBOc"/>
    <property type="match status" value="2"/>
</dbReference>
<dbReference type="SUPFAM" id="SSF52540">
    <property type="entry name" value="P-loop containing nucleoside triphosphate hydrolases"/>
    <property type="match status" value="1"/>
</dbReference>
<evidence type="ECO:0000259" key="10">
    <source>
        <dbReference type="PROSITE" id="PS51192"/>
    </source>
</evidence>
<keyword evidence="8" id="KW-0694">RNA-binding</keyword>
<evidence type="ECO:0000256" key="6">
    <source>
        <dbReference type="ARBA" id="ARBA00022840"/>
    </source>
</evidence>
<dbReference type="PROSITE" id="PS51194">
    <property type="entry name" value="HELICASE_CTER"/>
    <property type="match status" value="1"/>
</dbReference>
<reference evidence="13 14" key="1">
    <citation type="journal article" date="2018" name="BMC Genomics">
        <title>Comparative genome analyses reveal sequence features reflecting distinct modes of host-adaptation between dicot and monocot powdery mildew.</title>
        <authorList>
            <person name="Wu Y."/>
            <person name="Ma X."/>
            <person name="Pan Z."/>
            <person name="Kale S.D."/>
            <person name="Song Y."/>
            <person name="King H."/>
            <person name="Zhang Q."/>
            <person name="Presley C."/>
            <person name="Deng X."/>
            <person name="Wei C.I."/>
            <person name="Xiao S."/>
        </authorList>
    </citation>
    <scope>NUCLEOTIDE SEQUENCE [LARGE SCALE GENOMIC DNA]</scope>
    <source>
        <strain evidence="13">UMSG2</strain>
    </source>
</reference>
<dbReference type="Pfam" id="PF00270">
    <property type="entry name" value="DEAD"/>
    <property type="match status" value="1"/>
</dbReference>
<protein>
    <submittedName>
        <fullName evidence="13">Dicer-like protein 2</fullName>
    </submittedName>
</protein>
<dbReference type="GO" id="GO:0051607">
    <property type="term" value="P:defense response to virus"/>
    <property type="evidence" value="ECO:0007669"/>
    <property type="project" value="UniProtKB-KW"/>
</dbReference>
<keyword evidence="3" id="KW-0547">Nucleotide-binding</keyword>
<dbReference type="Pfam" id="PF00636">
    <property type="entry name" value="Ribonuclease_3"/>
    <property type="match status" value="2"/>
</dbReference>
<feature type="domain" description="Helicase ATP-binding" evidence="10">
    <location>
        <begin position="137"/>
        <end position="315"/>
    </location>
</feature>
<keyword evidence="5" id="KW-0347">Helicase</keyword>
<dbReference type="SMART" id="SM00487">
    <property type="entry name" value="DEXDc"/>
    <property type="match status" value="1"/>
</dbReference>
<feature type="domain" description="RNase III" evidence="9">
    <location>
        <begin position="1212"/>
        <end position="1396"/>
    </location>
</feature>
<dbReference type="GO" id="GO:0050688">
    <property type="term" value="P:regulation of defense response to virus"/>
    <property type="evidence" value="ECO:0007669"/>
    <property type="project" value="UniProtKB-KW"/>
</dbReference>
<dbReference type="InterPro" id="IPR001650">
    <property type="entry name" value="Helicase_C-like"/>
</dbReference>
<dbReference type="Gene3D" id="3.30.160.380">
    <property type="entry name" value="Dicer dimerisation domain"/>
    <property type="match status" value="1"/>
</dbReference>
<dbReference type="GO" id="GO:0030422">
    <property type="term" value="P:siRNA processing"/>
    <property type="evidence" value="ECO:0007669"/>
    <property type="project" value="TreeGrafter"/>
</dbReference>
<keyword evidence="2" id="KW-0677">Repeat</keyword>
<evidence type="ECO:0000256" key="7">
    <source>
        <dbReference type="ARBA" id="ARBA00023118"/>
    </source>
</evidence>
<dbReference type="PROSITE" id="PS00517">
    <property type="entry name" value="RNASE_3_1"/>
    <property type="match status" value="1"/>
</dbReference>
<keyword evidence="6" id="KW-0067">ATP-binding</keyword>
<evidence type="ECO:0000259" key="11">
    <source>
        <dbReference type="PROSITE" id="PS51194"/>
    </source>
</evidence>
<dbReference type="GO" id="GO:0003723">
    <property type="term" value="F:RNA binding"/>
    <property type="evidence" value="ECO:0007669"/>
    <property type="project" value="UniProtKB-UniRule"/>
</dbReference>
<feature type="domain" description="Helicase C-terminal" evidence="11">
    <location>
        <begin position="483"/>
        <end position="656"/>
    </location>
</feature>
<dbReference type="InterPro" id="IPR038248">
    <property type="entry name" value="Dicer_dimer_sf"/>
</dbReference>
<dbReference type="SUPFAM" id="SSF69065">
    <property type="entry name" value="RNase III domain-like"/>
    <property type="match status" value="2"/>
</dbReference>
<dbReference type="PANTHER" id="PTHR14950:SF37">
    <property type="entry name" value="ENDORIBONUCLEASE DICER"/>
    <property type="match status" value="1"/>
</dbReference>
<dbReference type="InterPro" id="IPR014001">
    <property type="entry name" value="Helicase_ATP-bd"/>
</dbReference>
<dbReference type="Proteomes" id="UP000286134">
    <property type="component" value="Unassembled WGS sequence"/>
</dbReference>
<dbReference type="InterPro" id="IPR027417">
    <property type="entry name" value="P-loop_NTPase"/>
</dbReference>
<dbReference type="GO" id="GO:0005524">
    <property type="term" value="F:ATP binding"/>
    <property type="evidence" value="ECO:0007669"/>
    <property type="project" value="UniProtKB-KW"/>
</dbReference>
<evidence type="ECO:0000256" key="2">
    <source>
        <dbReference type="ARBA" id="ARBA00022737"/>
    </source>
</evidence>
<feature type="domain" description="Dicer dsRNA-binding fold" evidence="12">
    <location>
        <begin position="680"/>
        <end position="773"/>
    </location>
</feature>
<dbReference type="Gene3D" id="3.40.50.300">
    <property type="entry name" value="P-loop containing nucleotide triphosphate hydrolases"/>
    <property type="match status" value="2"/>
</dbReference>
<accession>A0A420HTF0</accession>
<evidence type="ECO:0000256" key="5">
    <source>
        <dbReference type="ARBA" id="ARBA00022806"/>
    </source>
</evidence>
<proteinExistence type="inferred from homology"/>
<dbReference type="InterPro" id="IPR000999">
    <property type="entry name" value="RNase_III_dom"/>
</dbReference>
<evidence type="ECO:0000313" key="13">
    <source>
        <dbReference type="EMBL" id="RKF60718.1"/>
    </source>
</evidence>
<keyword evidence="1" id="KW-0930">Antiviral protein</keyword>
<dbReference type="Pfam" id="PF03368">
    <property type="entry name" value="Dicer_dimer"/>
    <property type="match status" value="1"/>
</dbReference>
<dbReference type="GO" id="GO:0005737">
    <property type="term" value="C:cytoplasm"/>
    <property type="evidence" value="ECO:0007669"/>
    <property type="project" value="TreeGrafter"/>
</dbReference>
<evidence type="ECO:0000256" key="4">
    <source>
        <dbReference type="ARBA" id="ARBA00022801"/>
    </source>
</evidence>
<comment type="caution">
    <text evidence="13">The sequence shown here is derived from an EMBL/GenBank/DDBJ whole genome shotgun (WGS) entry which is preliminary data.</text>
</comment>
<gene>
    <name evidence="13" type="ORF">OnM2_048056</name>
</gene>
<dbReference type="OrthoDB" id="416741at2759"/>
<dbReference type="PROSITE" id="PS51192">
    <property type="entry name" value="HELICASE_ATP_BIND_1"/>
    <property type="match status" value="1"/>
</dbReference>
<dbReference type="InterPro" id="IPR005034">
    <property type="entry name" value="Dicer_dimerisation"/>
</dbReference>
<dbReference type="SMART" id="SM00535">
    <property type="entry name" value="RIBOc"/>
    <property type="match status" value="2"/>
</dbReference>
<dbReference type="GO" id="GO:0004386">
    <property type="term" value="F:helicase activity"/>
    <property type="evidence" value="ECO:0007669"/>
    <property type="project" value="UniProtKB-KW"/>
</dbReference>
<dbReference type="GO" id="GO:0004525">
    <property type="term" value="F:ribonuclease III activity"/>
    <property type="evidence" value="ECO:0007669"/>
    <property type="project" value="InterPro"/>
</dbReference>
<feature type="domain" description="RNase III" evidence="9">
    <location>
        <begin position="1012"/>
        <end position="1166"/>
    </location>
</feature>
<dbReference type="InterPro" id="IPR011545">
    <property type="entry name" value="DEAD/DEAH_box_helicase_dom"/>
</dbReference>
<evidence type="ECO:0000256" key="8">
    <source>
        <dbReference type="PROSITE-ProRule" id="PRU00657"/>
    </source>
</evidence>
<keyword evidence="4" id="KW-0378">Hydrolase</keyword>
<dbReference type="PROSITE" id="PS50142">
    <property type="entry name" value="RNASE_3_2"/>
    <property type="match status" value="2"/>
</dbReference>
<keyword evidence="7" id="KW-0051">Antiviral defense</keyword>
<dbReference type="EMBL" id="MCFK01004838">
    <property type="protein sequence ID" value="RKF60718.1"/>
    <property type="molecule type" value="Genomic_DNA"/>
</dbReference>
<name>A0A420HTF0_9PEZI</name>
<evidence type="ECO:0000256" key="1">
    <source>
        <dbReference type="ARBA" id="ARBA00022721"/>
    </source>
</evidence>
<comment type="similarity">
    <text evidence="8">Belongs to the helicase family. Dicer subfamily.</text>
</comment>
<dbReference type="GO" id="GO:0005634">
    <property type="term" value="C:nucleus"/>
    <property type="evidence" value="ECO:0007669"/>
    <property type="project" value="TreeGrafter"/>
</dbReference>
<evidence type="ECO:0000256" key="3">
    <source>
        <dbReference type="ARBA" id="ARBA00022741"/>
    </source>
</evidence>
<keyword evidence="14" id="KW-1185">Reference proteome</keyword>
<evidence type="ECO:0000313" key="14">
    <source>
        <dbReference type="Proteomes" id="UP000286134"/>
    </source>
</evidence>
<dbReference type="PROSITE" id="PS51327">
    <property type="entry name" value="DICER_DSRBF"/>
    <property type="match status" value="1"/>
</dbReference>